<feature type="transmembrane region" description="Helical" evidence="8">
    <location>
        <begin position="254"/>
        <end position="272"/>
    </location>
</feature>
<evidence type="ECO:0000313" key="10">
    <source>
        <dbReference type="Proteomes" id="UP000245698"/>
    </source>
</evidence>
<dbReference type="GO" id="GO:0022857">
    <property type="term" value="F:transmembrane transporter activity"/>
    <property type="evidence" value="ECO:0007669"/>
    <property type="project" value="InterPro"/>
</dbReference>
<evidence type="ECO:0000256" key="8">
    <source>
        <dbReference type="SAM" id="Phobius"/>
    </source>
</evidence>
<protein>
    <submittedName>
        <fullName evidence="9">ABC transporter permease protein</fullName>
    </submittedName>
</protein>
<dbReference type="InterPro" id="IPR001851">
    <property type="entry name" value="ABC_transp_permease"/>
</dbReference>
<feature type="transmembrane region" description="Helical" evidence="8">
    <location>
        <begin position="105"/>
        <end position="125"/>
    </location>
</feature>
<keyword evidence="7 8" id="KW-0472">Membrane</keyword>
<feature type="transmembrane region" description="Helical" evidence="8">
    <location>
        <begin position="292"/>
        <end position="320"/>
    </location>
</feature>
<dbReference type="GO" id="GO:0005886">
    <property type="term" value="C:plasma membrane"/>
    <property type="evidence" value="ECO:0007669"/>
    <property type="project" value="UniProtKB-SubCell"/>
</dbReference>
<evidence type="ECO:0000256" key="1">
    <source>
        <dbReference type="ARBA" id="ARBA00004651"/>
    </source>
</evidence>
<keyword evidence="4" id="KW-0997">Cell inner membrane</keyword>
<feature type="transmembrane region" description="Helical" evidence="8">
    <location>
        <begin position="159"/>
        <end position="180"/>
    </location>
</feature>
<evidence type="ECO:0000256" key="3">
    <source>
        <dbReference type="ARBA" id="ARBA00022475"/>
    </source>
</evidence>
<dbReference type="Pfam" id="PF02653">
    <property type="entry name" value="BPD_transp_2"/>
    <property type="match status" value="1"/>
</dbReference>
<organism evidence="9 10">
    <name type="scientific">Mesorhizobium delmotii</name>
    <dbReference type="NCBI Taxonomy" id="1631247"/>
    <lineage>
        <taxon>Bacteria</taxon>
        <taxon>Pseudomonadati</taxon>
        <taxon>Pseudomonadota</taxon>
        <taxon>Alphaproteobacteria</taxon>
        <taxon>Hyphomicrobiales</taxon>
        <taxon>Phyllobacteriaceae</taxon>
        <taxon>Mesorhizobium</taxon>
    </lineage>
</organism>
<dbReference type="EMBL" id="FUIG01000013">
    <property type="protein sequence ID" value="SJM29484.1"/>
    <property type="molecule type" value="Genomic_DNA"/>
</dbReference>
<proteinExistence type="predicted"/>
<feature type="transmembrane region" description="Helical" evidence="8">
    <location>
        <begin position="51"/>
        <end position="68"/>
    </location>
</feature>
<feature type="transmembrane region" description="Helical" evidence="8">
    <location>
        <begin position="80"/>
        <end position="98"/>
    </location>
</feature>
<name>A0A2P9AEC7_9HYPH</name>
<evidence type="ECO:0000256" key="7">
    <source>
        <dbReference type="ARBA" id="ARBA00023136"/>
    </source>
</evidence>
<dbReference type="CDD" id="cd06579">
    <property type="entry name" value="TM_PBP1_transp_AraH_like"/>
    <property type="match status" value="1"/>
</dbReference>
<dbReference type="PANTHER" id="PTHR32196:SF21">
    <property type="entry name" value="ABC TRANSPORTER PERMEASE PROTEIN YPHD-RELATED"/>
    <property type="match status" value="1"/>
</dbReference>
<evidence type="ECO:0000313" key="9">
    <source>
        <dbReference type="EMBL" id="SJM29484.1"/>
    </source>
</evidence>
<feature type="transmembrane region" description="Helical" evidence="8">
    <location>
        <begin position="327"/>
        <end position="351"/>
    </location>
</feature>
<gene>
    <name evidence="9" type="ORF">BQ8482_111414</name>
</gene>
<keyword evidence="10" id="KW-1185">Reference proteome</keyword>
<keyword evidence="2" id="KW-0813">Transport</keyword>
<evidence type="ECO:0000256" key="5">
    <source>
        <dbReference type="ARBA" id="ARBA00022692"/>
    </source>
</evidence>
<feature type="transmembrane region" description="Helical" evidence="8">
    <location>
        <begin position="200"/>
        <end position="225"/>
    </location>
</feature>
<dbReference type="PANTHER" id="PTHR32196">
    <property type="entry name" value="ABC TRANSPORTER PERMEASE PROTEIN YPHD-RELATED-RELATED"/>
    <property type="match status" value="1"/>
</dbReference>
<dbReference type="Proteomes" id="UP000245698">
    <property type="component" value="Unassembled WGS sequence"/>
</dbReference>
<reference evidence="10" key="1">
    <citation type="submission" date="2016-12" db="EMBL/GenBank/DDBJ databases">
        <authorList>
            <person name="Brunel B."/>
        </authorList>
    </citation>
    <scope>NUCLEOTIDE SEQUENCE [LARGE SCALE GENOMIC DNA]</scope>
</reference>
<comment type="subcellular location">
    <subcellularLocation>
        <location evidence="1">Cell membrane</location>
        <topology evidence="1">Multi-pass membrane protein</topology>
    </subcellularLocation>
</comment>
<keyword evidence="3" id="KW-1003">Cell membrane</keyword>
<dbReference type="AlphaFoldDB" id="A0A2P9AEC7"/>
<keyword evidence="6 8" id="KW-1133">Transmembrane helix</keyword>
<feature type="transmembrane region" description="Helical" evidence="8">
    <location>
        <begin position="131"/>
        <end position="152"/>
    </location>
</feature>
<accession>A0A2P9AEC7</accession>
<evidence type="ECO:0000256" key="2">
    <source>
        <dbReference type="ARBA" id="ARBA00022448"/>
    </source>
</evidence>
<keyword evidence="5 8" id="KW-0812">Transmembrane</keyword>
<evidence type="ECO:0000256" key="6">
    <source>
        <dbReference type="ARBA" id="ARBA00022989"/>
    </source>
</evidence>
<evidence type="ECO:0000256" key="4">
    <source>
        <dbReference type="ARBA" id="ARBA00022519"/>
    </source>
</evidence>
<sequence length="363" mass="38516">MVAARCRGHPYHSAEPRTAACGAGLGQFQPCRGSNVENSSIIQRSIARPEFGPFVLLVVELAVFWGFNHDFLSPQNISNILAFTVELGLIALAMTLLMTSGEFDLSVGSLFGFSPVLMWTLFNSGLTSLEAGFIVALLVAAFIGLVNGWFVTQLKIPSFLVTLGMLLVVRGTALFVTSGFPQRTWSAEGSWLAEALVGDFFIGPFRIYMSLFWFIAAAIALGYVLTQSRTGNWIQAAGGNPNAARARGVNVSGVKIGLFILSSIMASLAGVISSLRTSAANPNSGTGYELEVIAMVVIGGTALTGGRGTIIGTVLGILILRVMRNGIVLIGVPGLAYNIFIGAIILGMMALHSWLERRHQAGT</sequence>